<feature type="region of interest" description="Disordered" evidence="1">
    <location>
        <begin position="211"/>
        <end position="258"/>
    </location>
</feature>
<feature type="compositionally biased region" description="Pro residues" evidence="1">
    <location>
        <begin position="223"/>
        <end position="236"/>
    </location>
</feature>
<evidence type="ECO:0008006" key="4">
    <source>
        <dbReference type="Google" id="ProtNLM"/>
    </source>
</evidence>
<accession>A0A7W7YR68</accession>
<protein>
    <recommendedName>
        <fullName evidence="4">Recombinase RecT</fullName>
    </recommendedName>
</protein>
<keyword evidence="3" id="KW-1185">Reference proteome</keyword>
<reference evidence="2 3" key="1">
    <citation type="submission" date="2020-08" db="EMBL/GenBank/DDBJ databases">
        <title>Genomic Encyclopedia of Type Strains, Phase IV (KMG-IV): sequencing the most valuable type-strain genomes for metagenomic binning, comparative biology and taxonomic classification.</title>
        <authorList>
            <person name="Goeker M."/>
        </authorList>
    </citation>
    <scope>NUCLEOTIDE SEQUENCE [LARGE SCALE GENOMIC DNA]</scope>
    <source>
        <strain evidence="2 3">DSM 21319</strain>
    </source>
</reference>
<organism evidence="2 3">
    <name type="scientific">Shinella fusca</name>
    <dbReference type="NCBI Taxonomy" id="544480"/>
    <lineage>
        <taxon>Bacteria</taxon>
        <taxon>Pseudomonadati</taxon>
        <taxon>Pseudomonadota</taxon>
        <taxon>Alphaproteobacteria</taxon>
        <taxon>Hyphomicrobiales</taxon>
        <taxon>Rhizobiaceae</taxon>
        <taxon>Shinella</taxon>
    </lineage>
</organism>
<evidence type="ECO:0000313" key="3">
    <source>
        <dbReference type="Proteomes" id="UP000535406"/>
    </source>
</evidence>
<dbReference type="EMBL" id="JACHIK010000001">
    <property type="protein sequence ID" value="MBB5040843.1"/>
    <property type="molecule type" value="Genomic_DNA"/>
</dbReference>
<gene>
    <name evidence="2" type="ORF">HNQ66_000221</name>
</gene>
<name>A0A7W7YR68_9HYPH</name>
<evidence type="ECO:0000313" key="2">
    <source>
        <dbReference type="EMBL" id="MBB5040843.1"/>
    </source>
</evidence>
<sequence length="322" mass="35149">MMNEVTRIPALTGGSQVVAIVPRTFEETFRVARAVVASKLAPAALIGKLEGDDAASAVAVAIMSGAELGLKPMVALRSFTVINGKPALYGDGLINVVRQSGKVAYLRTGCDERNGKLIGWCEAKRNDTDEEKRVEFSQGDAERAGLWQTEAIVTKWNKFERKNEQKPNDSPWWRFPQRMLAWRAAGYCLRELFGDVLGGIRDEFEAREIADAEDMRDITPAERPAPPKPPAPPAPPSAKVIEADPASEPETQSTESEFDLGSFLEELETSLATAKDAASAAEIWNDYDAPATLESNGHADMIDTAYAMRDRAYAKLEPYNGG</sequence>
<evidence type="ECO:0000256" key="1">
    <source>
        <dbReference type="SAM" id="MobiDB-lite"/>
    </source>
</evidence>
<dbReference type="Proteomes" id="UP000535406">
    <property type="component" value="Unassembled WGS sequence"/>
</dbReference>
<proteinExistence type="predicted"/>
<dbReference type="AlphaFoldDB" id="A0A7W7YR68"/>
<comment type="caution">
    <text evidence="2">The sequence shown here is derived from an EMBL/GenBank/DDBJ whole genome shotgun (WGS) entry which is preliminary data.</text>
</comment>
<feature type="compositionally biased region" description="Basic and acidic residues" evidence="1">
    <location>
        <begin position="211"/>
        <end position="220"/>
    </location>
</feature>
<dbReference type="RefSeq" id="WP_246434096.1">
    <property type="nucleotide sequence ID" value="NZ_JACHIK010000001.1"/>
</dbReference>